<feature type="domain" description="Nuclear receptor" evidence="11">
    <location>
        <begin position="239"/>
        <end position="319"/>
    </location>
</feature>
<feature type="compositionally biased region" description="Basic and acidic residues" evidence="10">
    <location>
        <begin position="318"/>
        <end position="327"/>
    </location>
</feature>
<evidence type="ECO:0000259" key="11">
    <source>
        <dbReference type="PROSITE" id="PS51030"/>
    </source>
</evidence>
<evidence type="ECO:0000256" key="3">
    <source>
        <dbReference type="ARBA" id="ARBA00022833"/>
    </source>
</evidence>
<keyword evidence="4" id="KW-0805">Transcription regulation</keyword>
<organism evidence="12 13">
    <name type="scientific">Meloidogyne incognita</name>
    <name type="common">Southern root-knot nematode worm</name>
    <name type="synonym">Oxyuris incognita</name>
    <dbReference type="NCBI Taxonomy" id="6306"/>
    <lineage>
        <taxon>Eukaryota</taxon>
        <taxon>Metazoa</taxon>
        <taxon>Ecdysozoa</taxon>
        <taxon>Nematoda</taxon>
        <taxon>Chromadorea</taxon>
        <taxon>Rhabditida</taxon>
        <taxon>Tylenchina</taxon>
        <taxon>Tylenchomorpha</taxon>
        <taxon>Tylenchoidea</taxon>
        <taxon>Meloidogynidae</taxon>
        <taxon>Meloidogyninae</taxon>
        <taxon>Meloidogyne</taxon>
        <taxon>Meloidogyne incognita group</taxon>
    </lineage>
</organism>
<feature type="region of interest" description="Disordered" evidence="10">
    <location>
        <begin position="318"/>
        <end position="346"/>
    </location>
</feature>
<evidence type="ECO:0000256" key="10">
    <source>
        <dbReference type="SAM" id="MobiDB-lite"/>
    </source>
</evidence>
<evidence type="ECO:0000313" key="13">
    <source>
        <dbReference type="WBParaSite" id="Minc3s01790g26326"/>
    </source>
</evidence>
<feature type="region of interest" description="Disordered" evidence="10">
    <location>
        <begin position="1"/>
        <end position="20"/>
    </location>
</feature>
<dbReference type="Gene3D" id="3.30.50.10">
    <property type="entry name" value="Erythroid Transcription Factor GATA-1, subunit A"/>
    <property type="match status" value="1"/>
</dbReference>
<feature type="compositionally biased region" description="Low complexity" evidence="10">
    <location>
        <begin position="1"/>
        <end position="13"/>
    </location>
</feature>
<dbReference type="SUPFAM" id="SSF57716">
    <property type="entry name" value="Glucocorticoid receptor-like (DNA-binding domain)"/>
    <property type="match status" value="1"/>
</dbReference>
<protein>
    <submittedName>
        <fullName evidence="13">Nuclear receptor domain-containing protein</fullName>
    </submittedName>
</protein>
<accession>A0A914MN39</accession>
<dbReference type="GO" id="GO:0043565">
    <property type="term" value="F:sequence-specific DNA binding"/>
    <property type="evidence" value="ECO:0007669"/>
    <property type="project" value="InterPro"/>
</dbReference>
<evidence type="ECO:0000256" key="2">
    <source>
        <dbReference type="ARBA" id="ARBA00022771"/>
    </source>
</evidence>
<dbReference type="AlphaFoldDB" id="A0A914MN39"/>
<keyword evidence="5" id="KW-0238">DNA-binding</keyword>
<reference evidence="13" key="1">
    <citation type="submission" date="2022-11" db="UniProtKB">
        <authorList>
            <consortium name="WormBaseParasite"/>
        </authorList>
    </citation>
    <scope>IDENTIFICATION</scope>
</reference>
<keyword evidence="3" id="KW-0862">Zinc</keyword>
<keyword evidence="7" id="KW-0675">Receptor</keyword>
<evidence type="ECO:0000256" key="9">
    <source>
        <dbReference type="SAM" id="Coils"/>
    </source>
</evidence>
<evidence type="ECO:0000256" key="8">
    <source>
        <dbReference type="ARBA" id="ARBA00023242"/>
    </source>
</evidence>
<keyword evidence="12" id="KW-1185">Reference proteome</keyword>
<dbReference type="PROSITE" id="PS51030">
    <property type="entry name" value="NUCLEAR_REC_DBD_2"/>
    <property type="match status" value="1"/>
</dbReference>
<dbReference type="WBParaSite" id="Minc3s01790g26326">
    <property type="protein sequence ID" value="Minc3s01790g26326"/>
    <property type="gene ID" value="Minc3s01790g26326"/>
</dbReference>
<dbReference type="GO" id="GO:0003700">
    <property type="term" value="F:DNA-binding transcription factor activity"/>
    <property type="evidence" value="ECO:0007669"/>
    <property type="project" value="InterPro"/>
</dbReference>
<dbReference type="InterPro" id="IPR013088">
    <property type="entry name" value="Znf_NHR/GATA"/>
</dbReference>
<sequence length="346" mass="37758">MKLVQQTQISSSPKIKKPKQGRTTLPLELLVDVFRTINTYSDGFPTDLALDTDIAIIKAKQQELWSKYAKKLMTSSLIVYSFIGEVFRRAKEDYCHLCAAFAIKSVAVQGESRFVGDVLLPMPPLPFLSILKNHVSGWTRPIIRSHLGGDSTGGAQPARYTNGGTQTAVLNDPVPAADSVGTSALACGSEEVCTDPKCQNMISALEGRISALENSLAEAKQLLLNCKCKKTTLSTSNPPRECRICHLLENCGLFGKKVLSCKSCIGFFRANTRLGGVSKRCRYQHGQCAALEPGAIRMCTSCRWVKCLNEGMRMEDVGERGTKRPAAEDLDVGTMKLHPGSSQEKP</sequence>
<keyword evidence="6" id="KW-0804">Transcription</keyword>
<keyword evidence="9" id="KW-0175">Coiled coil</keyword>
<evidence type="ECO:0000256" key="6">
    <source>
        <dbReference type="ARBA" id="ARBA00023163"/>
    </source>
</evidence>
<evidence type="ECO:0000256" key="7">
    <source>
        <dbReference type="ARBA" id="ARBA00023170"/>
    </source>
</evidence>
<dbReference type="GO" id="GO:0008270">
    <property type="term" value="F:zinc ion binding"/>
    <property type="evidence" value="ECO:0007669"/>
    <property type="project" value="UniProtKB-KW"/>
</dbReference>
<dbReference type="InterPro" id="IPR001628">
    <property type="entry name" value="Znf_hrmn_rcpt"/>
</dbReference>
<evidence type="ECO:0000313" key="12">
    <source>
        <dbReference type="Proteomes" id="UP000887563"/>
    </source>
</evidence>
<evidence type="ECO:0000256" key="1">
    <source>
        <dbReference type="ARBA" id="ARBA00022723"/>
    </source>
</evidence>
<evidence type="ECO:0000256" key="4">
    <source>
        <dbReference type="ARBA" id="ARBA00023015"/>
    </source>
</evidence>
<dbReference type="SMART" id="SM00399">
    <property type="entry name" value="ZnF_C4"/>
    <property type="match status" value="1"/>
</dbReference>
<proteinExistence type="predicted"/>
<keyword evidence="1" id="KW-0479">Metal-binding</keyword>
<keyword evidence="2" id="KW-0863">Zinc-finger</keyword>
<name>A0A914MN39_MELIC</name>
<dbReference type="Proteomes" id="UP000887563">
    <property type="component" value="Unplaced"/>
</dbReference>
<feature type="coiled-coil region" evidence="9">
    <location>
        <begin position="202"/>
        <end position="229"/>
    </location>
</feature>
<keyword evidence="8" id="KW-0539">Nucleus</keyword>
<evidence type="ECO:0000256" key="5">
    <source>
        <dbReference type="ARBA" id="ARBA00023125"/>
    </source>
</evidence>